<dbReference type="RefSeq" id="XP_007393744.1">
    <property type="nucleotide sequence ID" value="XM_007393682.1"/>
</dbReference>
<evidence type="ECO:0000313" key="4">
    <source>
        <dbReference type="Proteomes" id="UP000008370"/>
    </source>
</evidence>
<dbReference type="EMBL" id="JH930470">
    <property type="protein sequence ID" value="EKM58432.1"/>
    <property type="molecule type" value="Genomic_DNA"/>
</dbReference>
<dbReference type="Proteomes" id="UP000008370">
    <property type="component" value="Unassembled WGS sequence"/>
</dbReference>
<organism evidence="3 4">
    <name type="scientific">Phanerochaete carnosa (strain HHB-10118-sp)</name>
    <name type="common">White-rot fungus</name>
    <name type="synonym">Peniophora carnosa</name>
    <dbReference type="NCBI Taxonomy" id="650164"/>
    <lineage>
        <taxon>Eukaryota</taxon>
        <taxon>Fungi</taxon>
        <taxon>Dikarya</taxon>
        <taxon>Basidiomycota</taxon>
        <taxon>Agaricomycotina</taxon>
        <taxon>Agaricomycetes</taxon>
        <taxon>Polyporales</taxon>
        <taxon>Phanerochaetaceae</taxon>
        <taxon>Phanerochaete</taxon>
    </lineage>
</organism>
<dbReference type="Pfam" id="PF01828">
    <property type="entry name" value="Peptidase_A4"/>
    <property type="match status" value="1"/>
</dbReference>
<keyword evidence="2" id="KW-0732">Signal</keyword>
<sequence length="264" mass="27453">MYFAISLVLALAAMTAVSMPPPKGRREDGIARRSFTGRSFSRGFKARDDPQPVLNPFTSGAVLNATAGTITGVTESFVIPNLSVPEGQDPTVAYTIVIELGMDWYNCPTGGILAGIQSVIDNGTVTNSAFFQAFPESASIVVFPDFSASVGDSITTSVTATNATSTTVIFVNQSTNQTVSQVVTTGTLCLQEADWLLEDLQTDGGAGSGIPFADFGVINITGVSAQTPSGPVGLAGATIFEMELNNTALTSVLVSNSTIDITYL</sequence>
<protein>
    <submittedName>
        <fullName evidence="3">Uncharacterized protein</fullName>
    </submittedName>
</protein>
<dbReference type="InterPro" id="IPR000250">
    <property type="entry name" value="Peptidase_G1"/>
</dbReference>
<dbReference type="PANTHER" id="PTHR37536:SF1">
    <property type="entry name" value="ASPERGILLOPEPSIN, PUTAITVE (AFU_ORTHOLOGUE AFUA_7G01200)"/>
    <property type="match status" value="1"/>
</dbReference>
<name>K5X6F4_PHACS</name>
<dbReference type="PANTHER" id="PTHR37536">
    <property type="entry name" value="PUTATIVE (AFU_ORTHOLOGUE AFUA_3G02970)-RELATED"/>
    <property type="match status" value="1"/>
</dbReference>
<dbReference type="InterPro" id="IPR013320">
    <property type="entry name" value="ConA-like_dom_sf"/>
</dbReference>
<dbReference type="GO" id="GO:0006508">
    <property type="term" value="P:proteolysis"/>
    <property type="evidence" value="ECO:0007669"/>
    <property type="project" value="InterPro"/>
</dbReference>
<feature type="chain" id="PRO_5003886077" evidence="2">
    <location>
        <begin position="19"/>
        <end position="264"/>
    </location>
</feature>
<evidence type="ECO:0000313" key="3">
    <source>
        <dbReference type="EMBL" id="EKM58432.1"/>
    </source>
</evidence>
<dbReference type="AlphaFoldDB" id="K5X6F4"/>
<feature type="signal peptide" evidence="2">
    <location>
        <begin position="1"/>
        <end position="18"/>
    </location>
</feature>
<feature type="active site" description="Proton acceptor" evidence="1">
    <location>
        <position position="198"/>
    </location>
</feature>
<dbReference type="Gene3D" id="2.60.120.700">
    <property type="entry name" value="Peptidase G1"/>
    <property type="match status" value="1"/>
</dbReference>
<dbReference type="InterPro" id="IPR038656">
    <property type="entry name" value="Peptidase_G1_sf"/>
</dbReference>
<accession>K5X6F4</accession>
<reference evidence="3 4" key="1">
    <citation type="journal article" date="2012" name="BMC Genomics">
        <title>Comparative genomics of the white-rot fungi, Phanerochaete carnosa and P. chrysosporium, to elucidate the genetic basis of the distinct wood types they colonize.</title>
        <authorList>
            <person name="Suzuki H."/>
            <person name="MacDonald J."/>
            <person name="Syed K."/>
            <person name="Salamov A."/>
            <person name="Hori C."/>
            <person name="Aerts A."/>
            <person name="Henrissat B."/>
            <person name="Wiebenga A."/>
            <person name="vanKuyk P.A."/>
            <person name="Barry K."/>
            <person name="Lindquist E."/>
            <person name="LaButti K."/>
            <person name="Lapidus A."/>
            <person name="Lucas S."/>
            <person name="Coutinho P."/>
            <person name="Gong Y."/>
            <person name="Samejima M."/>
            <person name="Mahadevan R."/>
            <person name="Abou-Zaid M."/>
            <person name="de Vries R.P."/>
            <person name="Igarashi K."/>
            <person name="Yadav J.S."/>
            <person name="Grigoriev I.V."/>
            <person name="Master E.R."/>
        </authorList>
    </citation>
    <scope>NUCLEOTIDE SEQUENCE [LARGE SCALE GENOMIC DNA]</scope>
    <source>
        <strain evidence="3 4">HHB-10118-sp</strain>
    </source>
</reference>
<keyword evidence="4" id="KW-1185">Reference proteome</keyword>
<proteinExistence type="predicted"/>
<gene>
    <name evidence="3" type="ORF">PHACADRAFT_193550</name>
</gene>
<dbReference type="SUPFAM" id="SSF49899">
    <property type="entry name" value="Concanavalin A-like lectins/glucanases"/>
    <property type="match status" value="1"/>
</dbReference>
<dbReference type="HOGENOM" id="CLU_066466_4_0_1"/>
<evidence type="ECO:0000256" key="1">
    <source>
        <dbReference type="PIRSR" id="PIRSR600250-50"/>
    </source>
</evidence>
<dbReference type="InParanoid" id="K5X6F4"/>
<dbReference type="CDD" id="cd13426">
    <property type="entry name" value="Peptidase_G1"/>
    <property type="match status" value="1"/>
</dbReference>
<dbReference type="KEGG" id="pco:PHACADRAFT_193550"/>
<evidence type="ECO:0000256" key="2">
    <source>
        <dbReference type="SAM" id="SignalP"/>
    </source>
</evidence>
<dbReference type="OrthoDB" id="3254669at2759"/>
<dbReference type="GeneID" id="18910913"/>
<dbReference type="GO" id="GO:0070007">
    <property type="term" value="F:glutamic-type endopeptidase activity"/>
    <property type="evidence" value="ECO:0007669"/>
    <property type="project" value="InterPro"/>
</dbReference>